<keyword evidence="1" id="KW-0732">Signal</keyword>
<reference evidence="2 5" key="1">
    <citation type="journal article" date="2019" name="Mol. Biol. Evol.">
        <title>Blast fungal genomes show frequent chromosomal changes, gene gains and losses, and effector gene turnover.</title>
        <authorList>
            <person name="Gomez Luciano L.B."/>
            <person name="Jason Tsai I."/>
            <person name="Chuma I."/>
            <person name="Tosa Y."/>
            <person name="Chen Y.H."/>
            <person name="Li J.Y."/>
            <person name="Li M.Y."/>
            <person name="Jade Lu M.Y."/>
            <person name="Nakayashiki H."/>
            <person name="Li W.H."/>
        </authorList>
    </citation>
    <scope>NUCLEOTIDE SEQUENCE [LARGE SCALE GENOMIC DNA]</scope>
    <source>
        <strain evidence="2">MZ5-1-6</strain>
    </source>
</reference>
<organism evidence="2 5">
    <name type="scientific">Pyricularia oryzae</name>
    <name type="common">Rice blast fungus</name>
    <name type="synonym">Magnaporthe oryzae</name>
    <dbReference type="NCBI Taxonomy" id="318829"/>
    <lineage>
        <taxon>Eukaryota</taxon>
        <taxon>Fungi</taxon>
        <taxon>Dikarya</taxon>
        <taxon>Ascomycota</taxon>
        <taxon>Pezizomycotina</taxon>
        <taxon>Sordariomycetes</taxon>
        <taxon>Sordariomycetidae</taxon>
        <taxon>Magnaporthales</taxon>
        <taxon>Pyriculariaceae</taxon>
        <taxon>Pyricularia</taxon>
    </lineage>
</organism>
<dbReference type="Proteomes" id="UP000294847">
    <property type="component" value="Chromosome 3"/>
</dbReference>
<evidence type="ECO:0000313" key="5">
    <source>
        <dbReference type="Proteomes" id="UP000294847"/>
    </source>
</evidence>
<dbReference type="AlphaFoldDB" id="A0A4P7MVM1"/>
<feature type="chain" id="PRO_5040597435" evidence="1">
    <location>
        <begin position="19"/>
        <end position="70"/>
    </location>
</feature>
<evidence type="ECO:0000313" key="4">
    <source>
        <dbReference type="EMBL" id="QBZ60067.1"/>
    </source>
</evidence>
<gene>
    <name evidence="4" type="ORF">PoMZ_05037</name>
    <name evidence="2" type="ORF">PoMZ_08957</name>
    <name evidence="3" type="ORF">PoMZ_08960</name>
</gene>
<evidence type="ECO:0000313" key="2">
    <source>
        <dbReference type="EMBL" id="QBZ53282.1"/>
    </source>
</evidence>
<dbReference type="EMBL" id="CP034204">
    <property type="protein sequence ID" value="QBZ53282.1"/>
    <property type="molecule type" value="Genomic_DNA"/>
</dbReference>
<accession>A0A4P7MVM1</accession>
<dbReference type="EMBL" id="CP034204">
    <property type="protein sequence ID" value="QBZ53285.1"/>
    <property type="molecule type" value="Genomic_DNA"/>
</dbReference>
<sequence length="70" mass="7724">MRFSFAFALLLNCGGIAALTPFEACYNNCIAGRLPDVVFEPNDTTAVKHNMCVLKCNALEGHFSKWKLIS</sequence>
<name>A0A4P7MVM1_PYROR</name>
<protein>
    <submittedName>
        <fullName evidence="2">Uncharacterized protein</fullName>
    </submittedName>
</protein>
<evidence type="ECO:0000256" key="1">
    <source>
        <dbReference type="SAM" id="SignalP"/>
    </source>
</evidence>
<dbReference type="EMBL" id="CP034206">
    <property type="protein sequence ID" value="QBZ60067.1"/>
    <property type="molecule type" value="Genomic_DNA"/>
</dbReference>
<proteinExistence type="predicted"/>
<evidence type="ECO:0000313" key="3">
    <source>
        <dbReference type="EMBL" id="QBZ53285.1"/>
    </source>
</evidence>
<feature type="signal peptide" evidence="1">
    <location>
        <begin position="1"/>
        <end position="18"/>
    </location>
</feature>
<dbReference type="Proteomes" id="UP000294847">
    <property type="component" value="Chromosome 1"/>
</dbReference>